<evidence type="ECO:0000256" key="6">
    <source>
        <dbReference type="SAM" id="MobiDB-lite"/>
    </source>
</evidence>
<dbReference type="Proteomes" id="UP000627934">
    <property type="component" value="Unassembled WGS sequence"/>
</dbReference>
<comment type="caution">
    <text evidence="7">The sequence shown here is derived from an EMBL/GenBank/DDBJ whole genome shotgun (WGS) entry which is preliminary data.</text>
</comment>
<feature type="compositionally biased region" description="Polar residues" evidence="6">
    <location>
        <begin position="306"/>
        <end position="320"/>
    </location>
</feature>
<keyword evidence="2" id="KW-0479">Metal-binding</keyword>
<accession>A0A8H7IQH7</accession>
<keyword evidence="3" id="KW-0805">Transcription regulation</keyword>
<proteinExistence type="predicted"/>
<keyword evidence="4" id="KW-0804">Transcription</keyword>
<feature type="region of interest" description="Disordered" evidence="6">
    <location>
        <begin position="279"/>
        <end position="333"/>
    </location>
</feature>
<evidence type="ECO:0000256" key="1">
    <source>
        <dbReference type="ARBA" id="ARBA00004123"/>
    </source>
</evidence>
<dbReference type="GO" id="GO:0005634">
    <property type="term" value="C:nucleus"/>
    <property type="evidence" value="ECO:0007669"/>
    <property type="project" value="UniProtKB-SubCell"/>
</dbReference>
<comment type="subcellular location">
    <subcellularLocation>
        <location evidence="1">Nucleus</location>
    </subcellularLocation>
</comment>
<dbReference type="CDD" id="cd12148">
    <property type="entry name" value="fungal_TF_MHR"/>
    <property type="match status" value="1"/>
</dbReference>
<dbReference type="EMBL" id="MDYX01000037">
    <property type="protein sequence ID" value="KAF9630164.1"/>
    <property type="molecule type" value="Genomic_DNA"/>
</dbReference>
<dbReference type="GO" id="GO:0000981">
    <property type="term" value="F:DNA-binding transcription factor activity, RNA polymerase II-specific"/>
    <property type="evidence" value="ECO:0007669"/>
    <property type="project" value="InterPro"/>
</dbReference>
<dbReference type="PANTHER" id="PTHR47338:SF27">
    <property type="entry name" value="ZN(II)2CYS6 TRANSCRIPTION FACTOR (EUROFUNG)"/>
    <property type="match status" value="1"/>
</dbReference>
<dbReference type="PANTHER" id="PTHR47338">
    <property type="entry name" value="ZN(II)2CYS6 TRANSCRIPTION FACTOR (EUROFUNG)-RELATED"/>
    <property type="match status" value="1"/>
</dbReference>
<name>A0A8H7IQH7_9PEZI</name>
<protein>
    <recommendedName>
        <fullName evidence="9">Transcription factor domain-containing protein</fullName>
    </recommendedName>
</protein>
<reference evidence="7" key="1">
    <citation type="submission" date="2016-08" db="EMBL/GenBank/DDBJ databases">
        <authorList>
            <person name="Yan J."/>
        </authorList>
    </citation>
    <scope>NUCLEOTIDE SEQUENCE</scope>
    <source>
        <strain evidence="7">CSS-01s</strain>
    </source>
</reference>
<evidence type="ECO:0000256" key="5">
    <source>
        <dbReference type="ARBA" id="ARBA00023242"/>
    </source>
</evidence>
<evidence type="ECO:0000313" key="7">
    <source>
        <dbReference type="EMBL" id="KAF9630164.1"/>
    </source>
</evidence>
<evidence type="ECO:0008006" key="9">
    <source>
        <dbReference type="Google" id="ProtNLM"/>
    </source>
</evidence>
<sequence length="363" mass="40977">MLSEMRHWEPDSAFMGLKKELDAILIRQSDRVRFNSDRLMRELDRGEGRAGEYLFWPLAWHCAVILLSRSFLPITISSSGKLEATCNYPGAPAIFLEDRLSVLRASATAISFICSDVMACGQFLMPPFLGYCALQSSIVHLHTIRQQKKFTRTEALENLKINCMMLTAMSHIYKPAQSWLKQLMDMVDPHTKYAEGRNSAELFRNYFARFQDLSEAPFVQMTFQTDSAIGFNSTAASGDNVEATIAIESSEPREHGPATEEITVTDAWISQYRDDLEEFVSSGEEESGMLQPSGTPRQAERRQHHSASSTASQEVTQLQHWSPAGRDPNSQTLEESWVWPSDDLLWDGTTWDVEAALFPLMST</sequence>
<gene>
    <name evidence="7" type="ORF">BFW01_g345</name>
</gene>
<evidence type="ECO:0000313" key="8">
    <source>
        <dbReference type="Proteomes" id="UP000627934"/>
    </source>
</evidence>
<evidence type="ECO:0000256" key="3">
    <source>
        <dbReference type="ARBA" id="ARBA00023015"/>
    </source>
</evidence>
<evidence type="ECO:0000256" key="2">
    <source>
        <dbReference type="ARBA" id="ARBA00022723"/>
    </source>
</evidence>
<evidence type="ECO:0000256" key="4">
    <source>
        <dbReference type="ARBA" id="ARBA00023163"/>
    </source>
</evidence>
<reference evidence="7" key="2">
    <citation type="journal article" date="2018" name="DNA Res.">
        <title>Comparative genome and transcriptome analyses reveal adaptations to opportunistic infections in woody plant degrading pathogens of Botryosphaeriaceae.</title>
        <authorList>
            <person name="Yan J.Y."/>
            <person name="Zhao W.S."/>
            <person name="Chen Z."/>
            <person name="Xing Q.K."/>
            <person name="Zhang W."/>
            <person name="Chethana K.W.T."/>
            <person name="Xue M.F."/>
            <person name="Xu J.P."/>
            <person name="Phillips A.J.L."/>
            <person name="Wang Y."/>
            <person name="Liu J.H."/>
            <person name="Liu M."/>
            <person name="Zhou Y."/>
            <person name="Jayawardena R.S."/>
            <person name="Manawasinghe I.S."/>
            <person name="Huang J.B."/>
            <person name="Qiao G.H."/>
            <person name="Fu C.Y."/>
            <person name="Guo F.F."/>
            <person name="Dissanayake A.J."/>
            <person name="Peng Y.L."/>
            <person name="Hyde K.D."/>
            <person name="Li X.H."/>
        </authorList>
    </citation>
    <scope>NUCLEOTIDE SEQUENCE</scope>
    <source>
        <strain evidence="7">CSS-01s</strain>
    </source>
</reference>
<organism evidence="7 8">
    <name type="scientific">Lasiodiplodia theobromae</name>
    <dbReference type="NCBI Taxonomy" id="45133"/>
    <lineage>
        <taxon>Eukaryota</taxon>
        <taxon>Fungi</taxon>
        <taxon>Dikarya</taxon>
        <taxon>Ascomycota</taxon>
        <taxon>Pezizomycotina</taxon>
        <taxon>Dothideomycetes</taxon>
        <taxon>Dothideomycetes incertae sedis</taxon>
        <taxon>Botryosphaeriales</taxon>
        <taxon>Botryosphaeriaceae</taxon>
        <taxon>Lasiodiplodia</taxon>
    </lineage>
</organism>
<keyword evidence="5" id="KW-0539">Nucleus</keyword>
<dbReference type="InterPro" id="IPR050815">
    <property type="entry name" value="TF_fung"/>
</dbReference>
<dbReference type="AlphaFoldDB" id="A0A8H7IQH7"/>
<dbReference type="GO" id="GO:0046872">
    <property type="term" value="F:metal ion binding"/>
    <property type="evidence" value="ECO:0007669"/>
    <property type="project" value="UniProtKB-KW"/>
</dbReference>